<dbReference type="AlphaFoldDB" id="A0A8T0L0K2"/>
<sequence length="117" mass="13761">MGYCVAVEEKEDEVLRGLRGRMVLLVEKGKAFHGSKNNIMKVYPILQKCNISIQFDVDGKPHSKDTCAVGDHRAFTRERRENRGFQRVLPTELGKRMETRWSGGLRGFRRQWRRRRK</sequence>
<gene>
    <name evidence="1" type="ORF">HKW66_Vig0049720</name>
</gene>
<dbReference type="Proteomes" id="UP000743370">
    <property type="component" value="Unassembled WGS sequence"/>
</dbReference>
<organism evidence="1 2">
    <name type="scientific">Phaseolus angularis</name>
    <name type="common">Azuki bean</name>
    <name type="synonym">Vigna angularis</name>
    <dbReference type="NCBI Taxonomy" id="3914"/>
    <lineage>
        <taxon>Eukaryota</taxon>
        <taxon>Viridiplantae</taxon>
        <taxon>Streptophyta</taxon>
        <taxon>Embryophyta</taxon>
        <taxon>Tracheophyta</taxon>
        <taxon>Spermatophyta</taxon>
        <taxon>Magnoliopsida</taxon>
        <taxon>eudicotyledons</taxon>
        <taxon>Gunneridae</taxon>
        <taxon>Pentapetalae</taxon>
        <taxon>rosids</taxon>
        <taxon>fabids</taxon>
        <taxon>Fabales</taxon>
        <taxon>Fabaceae</taxon>
        <taxon>Papilionoideae</taxon>
        <taxon>50 kb inversion clade</taxon>
        <taxon>NPAAA clade</taxon>
        <taxon>indigoferoid/millettioid clade</taxon>
        <taxon>Phaseoleae</taxon>
        <taxon>Vigna</taxon>
    </lineage>
</organism>
<protein>
    <submittedName>
        <fullName evidence="1">Uncharacterized protein</fullName>
    </submittedName>
</protein>
<comment type="caution">
    <text evidence="1">The sequence shown here is derived from an EMBL/GenBank/DDBJ whole genome shotgun (WGS) entry which is preliminary data.</text>
</comment>
<evidence type="ECO:0000313" key="1">
    <source>
        <dbReference type="EMBL" id="KAG2405717.1"/>
    </source>
</evidence>
<name>A0A8T0L0K2_PHAAN</name>
<proteinExistence type="predicted"/>
<dbReference type="EMBL" id="JABFOF010000002">
    <property type="protein sequence ID" value="KAG2405717.1"/>
    <property type="molecule type" value="Genomic_DNA"/>
</dbReference>
<reference evidence="1 2" key="1">
    <citation type="submission" date="2020-05" db="EMBL/GenBank/DDBJ databases">
        <title>Vigna angularis (adzuki bean) Var. LongXiaoDou No. 4 denovo assembly.</title>
        <authorList>
            <person name="Xiang H."/>
        </authorList>
    </citation>
    <scope>NUCLEOTIDE SEQUENCE [LARGE SCALE GENOMIC DNA]</scope>
    <source>
        <tissue evidence="1">Leaf</tissue>
    </source>
</reference>
<evidence type="ECO:0000313" key="2">
    <source>
        <dbReference type="Proteomes" id="UP000743370"/>
    </source>
</evidence>
<accession>A0A8T0L0K2</accession>